<proteinExistence type="predicted"/>
<gene>
    <name evidence="1" type="ORF">TM448B04953_0011</name>
</gene>
<reference evidence="1" key="1">
    <citation type="submission" date="2020-03" db="EMBL/GenBank/DDBJ databases">
        <title>The deep terrestrial virosphere.</title>
        <authorList>
            <person name="Holmfeldt K."/>
            <person name="Nilsson E."/>
            <person name="Simone D."/>
            <person name="Lopez-Fernandez M."/>
            <person name="Wu X."/>
            <person name="de Brujin I."/>
            <person name="Lundin D."/>
            <person name="Andersson A."/>
            <person name="Bertilsson S."/>
            <person name="Dopson M."/>
        </authorList>
    </citation>
    <scope>NUCLEOTIDE SEQUENCE</scope>
    <source>
        <strain evidence="1">TM448B04953</strain>
    </source>
</reference>
<dbReference type="EMBL" id="MT145115">
    <property type="protein sequence ID" value="QJI03749.1"/>
    <property type="molecule type" value="Genomic_DNA"/>
</dbReference>
<protein>
    <submittedName>
        <fullName evidence="1">Uncharacterized protein</fullName>
    </submittedName>
</protein>
<evidence type="ECO:0000313" key="1">
    <source>
        <dbReference type="EMBL" id="QJI03749.1"/>
    </source>
</evidence>
<sequence>MIDMPSQQERREAWTRFLLFGLETQRNAKRKVGEGLEGPIGVGAQIADRALAEWDRRFGNESDPCPHGKRAKEGNIPGYAFCEKCKDEIAKP</sequence>
<dbReference type="AlphaFoldDB" id="A0A6M3Y0I8"/>
<name>A0A6M3Y0I8_9ZZZZ</name>
<accession>A0A6M3Y0I8</accession>
<organism evidence="1">
    <name type="scientific">viral metagenome</name>
    <dbReference type="NCBI Taxonomy" id="1070528"/>
    <lineage>
        <taxon>unclassified sequences</taxon>
        <taxon>metagenomes</taxon>
        <taxon>organismal metagenomes</taxon>
    </lineage>
</organism>